<keyword evidence="3" id="KW-1185">Reference proteome</keyword>
<dbReference type="PANTHER" id="PTHR13452">
    <property type="entry name" value="THUMP DOMAIN CONTAINING PROTEIN 1-RELATED"/>
    <property type="match status" value="1"/>
</dbReference>
<evidence type="ECO:0000313" key="2">
    <source>
        <dbReference type="EMBL" id="PKA48121.1"/>
    </source>
</evidence>
<protein>
    <submittedName>
        <fullName evidence="2">Uncharacterized protein</fullName>
    </submittedName>
</protein>
<evidence type="ECO:0000256" key="1">
    <source>
        <dbReference type="SAM" id="MobiDB-lite"/>
    </source>
</evidence>
<dbReference type="Proteomes" id="UP000236161">
    <property type="component" value="Unassembled WGS sequence"/>
</dbReference>
<dbReference type="GO" id="GO:0003723">
    <property type="term" value="F:RNA binding"/>
    <property type="evidence" value="ECO:0007669"/>
    <property type="project" value="InterPro"/>
</dbReference>
<dbReference type="OrthoDB" id="367221at2759"/>
<dbReference type="PANTHER" id="PTHR13452:SF13">
    <property type="entry name" value="OS02G0672400 PROTEIN"/>
    <property type="match status" value="1"/>
</dbReference>
<dbReference type="InterPro" id="IPR040183">
    <property type="entry name" value="THUMPD1-like"/>
</dbReference>
<proteinExistence type="predicted"/>
<dbReference type="STRING" id="1088818.A0A2H9ZXU1"/>
<dbReference type="AlphaFoldDB" id="A0A2H9ZXU1"/>
<organism evidence="2 3">
    <name type="scientific">Apostasia shenzhenica</name>
    <dbReference type="NCBI Taxonomy" id="1088818"/>
    <lineage>
        <taxon>Eukaryota</taxon>
        <taxon>Viridiplantae</taxon>
        <taxon>Streptophyta</taxon>
        <taxon>Embryophyta</taxon>
        <taxon>Tracheophyta</taxon>
        <taxon>Spermatophyta</taxon>
        <taxon>Magnoliopsida</taxon>
        <taxon>Liliopsida</taxon>
        <taxon>Asparagales</taxon>
        <taxon>Orchidaceae</taxon>
        <taxon>Apostasioideae</taxon>
        <taxon>Apostasia</taxon>
    </lineage>
</organism>
<reference evidence="2 3" key="1">
    <citation type="journal article" date="2017" name="Nature">
        <title>The Apostasia genome and the evolution of orchids.</title>
        <authorList>
            <person name="Zhang G.Q."/>
            <person name="Liu K.W."/>
            <person name="Li Z."/>
            <person name="Lohaus R."/>
            <person name="Hsiao Y.Y."/>
            <person name="Niu S.C."/>
            <person name="Wang J.Y."/>
            <person name="Lin Y.C."/>
            <person name="Xu Q."/>
            <person name="Chen L.J."/>
            <person name="Yoshida K."/>
            <person name="Fujiwara S."/>
            <person name="Wang Z.W."/>
            <person name="Zhang Y.Q."/>
            <person name="Mitsuda N."/>
            <person name="Wang M."/>
            <person name="Liu G.H."/>
            <person name="Pecoraro L."/>
            <person name="Huang H.X."/>
            <person name="Xiao X.J."/>
            <person name="Lin M."/>
            <person name="Wu X.Y."/>
            <person name="Wu W.L."/>
            <person name="Chen Y.Y."/>
            <person name="Chang S.B."/>
            <person name="Sakamoto S."/>
            <person name="Ohme-Takagi M."/>
            <person name="Yagi M."/>
            <person name="Zeng S.J."/>
            <person name="Shen C.Y."/>
            <person name="Yeh C.M."/>
            <person name="Luo Y.B."/>
            <person name="Tsai W.C."/>
            <person name="Van de Peer Y."/>
            <person name="Liu Z.J."/>
        </authorList>
    </citation>
    <scope>NUCLEOTIDE SEQUENCE [LARGE SCALE GENOMIC DNA]</scope>
    <source>
        <strain evidence="3">cv. Shenzhen</strain>
        <tissue evidence="2">Stem</tissue>
    </source>
</reference>
<dbReference type="GO" id="GO:0006400">
    <property type="term" value="P:tRNA modification"/>
    <property type="evidence" value="ECO:0007669"/>
    <property type="project" value="InterPro"/>
</dbReference>
<dbReference type="EMBL" id="KZ452995">
    <property type="protein sequence ID" value="PKA48121.1"/>
    <property type="molecule type" value="Genomic_DNA"/>
</dbReference>
<name>A0A2H9ZXU1_9ASPA</name>
<accession>A0A2H9ZXU1</accession>
<gene>
    <name evidence="2" type="ORF">AXF42_Ash015884</name>
</gene>
<feature type="region of interest" description="Disordered" evidence="1">
    <location>
        <begin position="18"/>
        <end position="38"/>
    </location>
</feature>
<evidence type="ECO:0000313" key="3">
    <source>
        <dbReference type="Proteomes" id="UP000236161"/>
    </source>
</evidence>
<sequence length="130" mass="14471">MVEMAENKTDLVLLEEAAEKQDLGSGKGEEDKEDEQGLKPWEQHSAVISLPRFDYKAPSALLERSYSGFLITCPIKREKSATKEAISILEEVVGLCAILLDLATISAKRFLVLRITRISITVDFVFLNSV</sequence>
<feature type="compositionally biased region" description="Basic and acidic residues" evidence="1">
    <location>
        <begin position="18"/>
        <end position="30"/>
    </location>
</feature>